<evidence type="ECO:0000256" key="2">
    <source>
        <dbReference type="SAM" id="MobiDB-lite"/>
    </source>
</evidence>
<sequence>MKKHIILIIICISNLYIMKGQNDYQSDWKKVETFNQEGLPKSALEVVETIYTKAKKENNDNQVIKAFLHKAKYMLTLEENAQLTIIKNLKNDIENSEFPKRNILESVLANLYWQYFQQNRWKFYNRTQTSEKVDIEDFRTWDLETLFAETHLYYQKSLKNGVLAQQTNLSTFDQILQTATDSKKYRPTLYDFLAHNALDFYKTSETNITKPSYAFTINDKKYLQEQTVFSSLKIETKDSLSLQFNALKLFQDLIKFHARDKAPDALTEVNIERIKFVSENAVFGDKKTVLLECLQSEKKKFATHSVSALYDYQIANLYKEYADTYIPEENETHRWKLKEALEICDATIKKFPDSRGANQCKALKSQILHTELNIKTEKYVPIQKPGRLLITYKNLNKLYFNAFRITPKQLKDLNKLYKTQDQIKFLSALKAAKTWEAEICDEQDYQTHTTEVLLPELEQDSYLILATISKDLSQKSLFSYGNTQVSNLALIENRTPQKSIFQVLDRNNGAPIANAKIHLKTNNQRGYGNKLDKTLITDSKGQAYLTVNTYHYDVSITVSYEKDVARFEGYYLNQSYKPDYSTQTNTTTFLFTDRSIYRPGQTVYFKGIMMSSDGKEEFKVLPNQSTFATLKDVNGQDVKTLHFRTNDYGSFSGEFIVPSSGLTGVYTIQTNNYNSTSFSVEEYKRPKFETKFNPVTETYKVNDEIKLTGVATAYAGSAITDAKVVYRVHRKVQYPRWCYWYPRHTVEPQEITHGETVTDEKGEYTINFKALPDLRVSKEDLPIFNYEVTADVIDINGETRSTTTIVNVGYHAVTAAITIKDKIDKTQKDNALTITTINLNNEAVAAKGTIKIYKLKAPKKPMRIRPWKAPDYEGFKEEKFAELFPHDAFKNEHDYRKWDKGNMVLDKPFNTASTKENETGTQQLSLGSIKKWESGKYVIELNTKDRFDQEVKDIQYITLYSQEDKNISDQQLFEIITNKSSYKIGDEAIVKFSSASEDITITVDIEKNHNIIETKLIKLSKNSKTIKIPVTKEDLGGFSIGYSYLNYNGYQSGAMIIPVPYEPTELSIETKTFRDKLLPGQQETWSFTIKGPKGDKVSAELLASMYDASLDQFRPHQWYFDPINRPIYYTQSKRHATQSFGVLTFRLQNHNNPSYHYSSQGYDQLNWYGLYFGQQYFGRNRNYDIMESGAPAPMMKRSAAKSAVANEVAMEEAEFNADDGVAGVAGVAGDAAEKDKEESKAEKPQDQQSLEGVKIRKNLQETAFFFPQLTTDAEGNVSFNFTAPEALTKWKLQLLSHTKGLNAATSTLETVTQKELMILPNPPRFLREGDRIVLSSKISNLATKDLNGIVELQLFDALTNKTIDTKLQNNNARQDFMVKAKGNTNVSWELQIPDDVQTVQYKIIAKAGDFSDGEQNVLPVLSNRMLVTETLPMWIRSDQTKTFTLDKLKDNTSSTLKHHKLTLEMTSNPAWYAVQALPYLMEYPYECAEQTFSRYYANTLASHIANSNPRIQEVFNQWKSSDALLSNLEKNQELKSLMIQETPWLRDAQSETEQKKRIALLFDLNKMNNELQSALNKLKQMQYGSGGFPWFQGGRENRFITQHIVTGFGHLKKLGVTQYDGDTSTMLQNAVRFLDAEFVKEYEELKRYCEKNKIDINKNHLSYTQIHYLYMRSFFTNIKRPKNTNEAWSYYLGQSKKYWLNQSLYAQGMLALITHRNDDNTTANKIIRSLDEKSISSEELGMYWKSNTASWFWYQAPIETQSLMIEVFSEVEAEPKRTEIVDNLKIWLLKNKQTNRWKTTKATSDAVYALLLQGSDWLSVTDMVDIVLGDQKIDPGKIEDVKVEAGTGYFKTSWNGNEIKPNMATAKISKKGKGIAWGALYWQYFEELDKITSAKTPLSLKKKLFLKKNTDTGEEITEITSKTKLELGDLIRVRIELRSDRAMEFVHMKDMRASGLEPINVISQYKWQDGLGYYESTKDASTNFFFDYLPKGVYVFEYDLRVNNKGDFSNGITTIQSMYAPEFSSHSEGIRVTIK</sequence>
<dbReference type="SMART" id="SM01419">
    <property type="entry name" value="Thiol-ester_cl"/>
    <property type="match status" value="1"/>
</dbReference>
<keyword evidence="6" id="KW-1185">Reference proteome</keyword>
<proteinExistence type="inferred from homology"/>
<evidence type="ECO:0000259" key="4">
    <source>
        <dbReference type="SMART" id="SM01360"/>
    </source>
</evidence>
<dbReference type="InterPro" id="IPR047565">
    <property type="entry name" value="Alpha-macroglob_thiol-ester_cl"/>
</dbReference>
<dbReference type="Pfam" id="PF17973">
    <property type="entry name" value="bMG10"/>
    <property type="match status" value="1"/>
</dbReference>
<evidence type="ECO:0000256" key="1">
    <source>
        <dbReference type="ARBA" id="ARBA00010556"/>
    </source>
</evidence>
<dbReference type="GO" id="GO:0004866">
    <property type="term" value="F:endopeptidase inhibitor activity"/>
    <property type="evidence" value="ECO:0007669"/>
    <property type="project" value="InterPro"/>
</dbReference>
<evidence type="ECO:0000313" key="6">
    <source>
        <dbReference type="Proteomes" id="UP000023541"/>
    </source>
</evidence>
<dbReference type="InterPro" id="IPR002890">
    <property type="entry name" value="MG2"/>
</dbReference>
<name>A0A023BRN0_9FLAO</name>
<dbReference type="Gene3D" id="1.50.10.20">
    <property type="match status" value="1"/>
</dbReference>
<feature type="domain" description="Alpha-2-macroglobulin" evidence="4">
    <location>
        <begin position="1262"/>
        <end position="1352"/>
    </location>
</feature>
<comment type="similarity">
    <text evidence="1">Belongs to the protease inhibitor I39 (alpha-2-macroglobulin) family. Bacterial alpha-2-macroglobulin subfamily.</text>
</comment>
<gene>
    <name evidence="5" type="ORF">ATO12_21010</name>
</gene>
<dbReference type="Gene3D" id="2.60.40.1930">
    <property type="match status" value="1"/>
</dbReference>
<dbReference type="Pfam" id="PF07703">
    <property type="entry name" value="A2M_BRD"/>
    <property type="match status" value="1"/>
</dbReference>
<evidence type="ECO:0000259" key="3">
    <source>
        <dbReference type="SMART" id="SM01359"/>
    </source>
</evidence>
<dbReference type="Pfam" id="PF00207">
    <property type="entry name" value="A2M"/>
    <property type="match status" value="1"/>
</dbReference>
<dbReference type="SUPFAM" id="SSF48239">
    <property type="entry name" value="Terpenoid cyclases/Protein prenyltransferases"/>
    <property type="match status" value="1"/>
</dbReference>
<dbReference type="SMART" id="SM01360">
    <property type="entry name" value="A2M"/>
    <property type="match status" value="1"/>
</dbReference>
<evidence type="ECO:0000313" key="5">
    <source>
        <dbReference type="EMBL" id="EZH72619.1"/>
    </source>
</evidence>
<protein>
    <submittedName>
        <fullName evidence="5">Alpha-2-macroglobulin</fullName>
    </submittedName>
</protein>
<feature type="region of interest" description="Disordered" evidence="2">
    <location>
        <begin position="1228"/>
        <end position="1251"/>
    </location>
</feature>
<organism evidence="5 6">
    <name type="scientific">Aquimarina atlantica</name>
    <dbReference type="NCBI Taxonomy" id="1317122"/>
    <lineage>
        <taxon>Bacteria</taxon>
        <taxon>Pseudomonadati</taxon>
        <taxon>Bacteroidota</taxon>
        <taxon>Flavobacteriia</taxon>
        <taxon>Flavobacteriales</taxon>
        <taxon>Flavobacteriaceae</taxon>
        <taxon>Aquimarina</taxon>
    </lineage>
</organism>
<dbReference type="InterPro" id="IPR001599">
    <property type="entry name" value="Macroglobln_a2"/>
</dbReference>
<feature type="compositionally biased region" description="Basic and acidic residues" evidence="2">
    <location>
        <begin position="1231"/>
        <end position="1245"/>
    </location>
</feature>
<accession>A0A023BRN0</accession>
<dbReference type="InterPro" id="IPR041246">
    <property type="entry name" value="Bact_MG10"/>
</dbReference>
<reference evidence="5 6" key="1">
    <citation type="submission" date="2014-04" db="EMBL/GenBank/DDBJ databases">
        <title>Aquimarina sp. 22II-S11-z7 Genome Sequencing.</title>
        <authorList>
            <person name="Lai Q."/>
        </authorList>
    </citation>
    <scope>NUCLEOTIDE SEQUENCE [LARGE SCALE GENOMIC DNA]</scope>
    <source>
        <strain evidence="5 6">22II-S11-z7</strain>
    </source>
</reference>
<dbReference type="PANTHER" id="PTHR40094:SF1">
    <property type="entry name" value="UBIQUITIN DOMAIN-CONTAINING PROTEIN"/>
    <property type="match status" value="1"/>
</dbReference>
<dbReference type="InterPro" id="IPR051802">
    <property type="entry name" value="YfhM-like"/>
</dbReference>
<dbReference type="STRING" id="1317122.ATO12_21010"/>
<dbReference type="EMBL" id="AQRA01000007">
    <property type="protein sequence ID" value="EZH72619.1"/>
    <property type="molecule type" value="Genomic_DNA"/>
</dbReference>
<dbReference type="InterPro" id="IPR011625">
    <property type="entry name" value="A2M_N_BRD"/>
</dbReference>
<dbReference type="eggNOG" id="COG2373">
    <property type="taxonomic scope" value="Bacteria"/>
</dbReference>
<dbReference type="SMART" id="SM01359">
    <property type="entry name" value="A2M_N_2"/>
    <property type="match status" value="1"/>
</dbReference>
<comment type="caution">
    <text evidence="5">The sequence shown here is derived from an EMBL/GenBank/DDBJ whole genome shotgun (WGS) entry which is preliminary data.</text>
</comment>
<feature type="domain" description="Alpha-2-macroglobulin bait region" evidence="3">
    <location>
        <begin position="973"/>
        <end position="1113"/>
    </location>
</feature>
<dbReference type="Proteomes" id="UP000023541">
    <property type="component" value="Unassembled WGS sequence"/>
</dbReference>
<dbReference type="Pfam" id="PF01835">
    <property type="entry name" value="MG2"/>
    <property type="match status" value="1"/>
</dbReference>
<dbReference type="PANTHER" id="PTHR40094">
    <property type="entry name" value="ALPHA-2-MACROGLOBULIN HOMOLOG"/>
    <property type="match status" value="1"/>
</dbReference>
<dbReference type="InterPro" id="IPR008930">
    <property type="entry name" value="Terpenoid_cyclase/PrenylTrfase"/>
</dbReference>